<dbReference type="PANTHER" id="PTHR33284:SF1">
    <property type="entry name" value="RIBOSOMAL PROTEIN L25_GLN-TRNA SYNTHETASE, ANTI-CODON-BINDING DOMAIN-CONTAINING PROTEIN"/>
    <property type="match status" value="1"/>
</dbReference>
<dbReference type="InterPro" id="IPR020930">
    <property type="entry name" value="Ribosomal_uL5_bac-type"/>
</dbReference>
<evidence type="ECO:0000256" key="1">
    <source>
        <dbReference type="ARBA" id="ARBA00022730"/>
    </source>
</evidence>
<dbReference type="GO" id="GO:0003735">
    <property type="term" value="F:structural constituent of ribosome"/>
    <property type="evidence" value="ECO:0007669"/>
    <property type="project" value="InterPro"/>
</dbReference>
<dbReference type="GO" id="GO:0022625">
    <property type="term" value="C:cytosolic large ribosomal subunit"/>
    <property type="evidence" value="ECO:0007669"/>
    <property type="project" value="TreeGrafter"/>
</dbReference>
<keyword evidence="2" id="KW-0694">RNA-binding</keyword>
<dbReference type="NCBIfam" id="TIGR00731">
    <property type="entry name" value="bL25_bact_ctc"/>
    <property type="match status" value="1"/>
</dbReference>
<gene>
    <name evidence="8" type="ORF">PYX00_011061</name>
</gene>
<feature type="domain" description="Large ribosomal subunit protein bL25 beta" evidence="7">
    <location>
        <begin position="184"/>
        <end position="260"/>
    </location>
</feature>
<keyword evidence="1" id="KW-0699">rRNA-binding</keyword>
<dbReference type="Pfam" id="PF01386">
    <property type="entry name" value="Ribosomal_L25p"/>
    <property type="match status" value="1"/>
</dbReference>
<evidence type="ECO:0000313" key="8">
    <source>
        <dbReference type="EMBL" id="KAL0265452.1"/>
    </source>
</evidence>
<dbReference type="InterPro" id="IPR001021">
    <property type="entry name" value="Ribosomal_bL25_long"/>
</dbReference>
<dbReference type="CDD" id="cd00495">
    <property type="entry name" value="Ribosomal_L25_TL5_CTC"/>
    <property type="match status" value="1"/>
</dbReference>
<evidence type="ECO:0000256" key="3">
    <source>
        <dbReference type="ARBA" id="ARBA00022980"/>
    </source>
</evidence>
<dbReference type="SUPFAM" id="SSF50715">
    <property type="entry name" value="Ribosomal protein L25-like"/>
    <property type="match status" value="1"/>
</dbReference>
<dbReference type="HAMAP" id="MF_01334">
    <property type="entry name" value="Ribosomal_bL25_CTC"/>
    <property type="match status" value="1"/>
</dbReference>
<feature type="domain" description="Large ribosomal subunit protein bL25 L25" evidence="5">
    <location>
        <begin position="87"/>
        <end position="172"/>
    </location>
</feature>
<comment type="caution">
    <text evidence="8">The sequence shown here is derived from an EMBL/GenBank/DDBJ whole genome shotgun (WGS) entry which is preliminary data.</text>
</comment>
<dbReference type="InterPro" id="IPR011035">
    <property type="entry name" value="Ribosomal_bL25/Gln-tRNA_synth"/>
</dbReference>
<dbReference type="EMBL" id="JARGDH010000026">
    <property type="protein sequence ID" value="KAL0265452.1"/>
    <property type="molecule type" value="Genomic_DNA"/>
</dbReference>
<evidence type="ECO:0000259" key="6">
    <source>
        <dbReference type="Pfam" id="PF13399"/>
    </source>
</evidence>
<dbReference type="InterPro" id="IPR020057">
    <property type="entry name" value="Ribosomal_bL25_b-dom"/>
</dbReference>
<feature type="domain" description="LytR/CpsA/Psr regulator C-terminal" evidence="6">
    <location>
        <begin position="16"/>
        <end position="48"/>
    </location>
</feature>
<proteinExistence type="inferred from homology"/>
<name>A0AAW2H749_9NEOP</name>
<dbReference type="InterPro" id="IPR020056">
    <property type="entry name" value="Rbsml_bL25/Gln-tRNA_synth_N"/>
</dbReference>
<dbReference type="PANTHER" id="PTHR33284">
    <property type="entry name" value="RIBOSOMAL PROTEIN L25/GLN-TRNA SYNTHETASE, ANTI-CODON-BINDING DOMAIN-CONTAINING PROTEIN"/>
    <property type="match status" value="1"/>
</dbReference>
<dbReference type="InterPro" id="IPR037121">
    <property type="entry name" value="Ribosomal_bL25_C"/>
</dbReference>
<evidence type="ECO:0000259" key="7">
    <source>
        <dbReference type="Pfam" id="PF14693"/>
    </source>
</evidence>
<keyword evidence="3" id="KW-0689">Ribosomal protein</keyword>
<dbReference type="AlphaFoldDB" id="A0AAW2H749"/>
<keyword evidence="4" id="KW-0687">Ribonucleoprotein</keyword>
<dbReference type="Pfam" id="PF14693">
    <property type="entry name" value="Ribosomal_TL5_C"/>
    <property type="match status" value="1"/>
</dbReference>
<evidence type="ECO:0008006" key="9">
    <source>
        <dbReference type="Google" id="ProtNLM"/>
    </source>
</evidence>
<evidence type="ECO:0000256" key="4">
    <source>
        <dbReference type="ARBA" id="ARBA00023274"/>
    </source>
</evidence>
<organism evidence="8">
    <name type="scientific">Menopon gallinae</name>
    <name type="common">poultry shaft louse</name>
    <dbReference type="NCBI Taxonomy" id="328185"/>
    <lineage>
        <taxon>Eukaryota</taxon>
        <taxon>Metazoa</taxon>
        <taxon>Ecdysozoa</taxon>
        <taxon>Arthropoda</taxon>
        <taxon>Hexapoda</taxon>
        <taxon>Insecta</taxon>
        <taxon>Pterygota</taxon>
        <taxon>Neoptera</taxon>
        <taxon>Paraneoptera</taxon>
        <taxon>Psocodea</taxon>
        <taxon>Troctomorpha</taxon>
        <taxon>Phthiraptera</taxon>
        <taxon>Amblycera</taxon>
        <taxon>Menoponidae</taxon>
        <taxon>Menopon</taxon>
    </lineage>
</organism>
<evidence type="ECO:0000256" key="2">
    <source>
        <dbReference type="ARBA" id="ARBA00022884"/>
    </source>
</evidence>
<evidence type="ECO:0000259" key="5">
    <source>
        <dbReference type="Pfam" id="PF01386"/>
    </source>
</evidence>
<dbReference type="InterPro" id="IPR027381">
    <property type="entry name" value="LytR/CpsA/Psr_C"/>
</dbReference>
<dbReference type="Pfam" id="PF13399">
    <property type="entry name" value="LytR_C"/>
    <property type="match status" value="1"/>
</dbReference>
<dbReference type="GO" id="GO:0008097">
    <property type="term" value="F:5S rRNA binding"/>
    <property type="evidence" value="ECO:0007669"/>
    <property type="project" value="InterPro"/>
</dbReference>
<reference evidence="8" key="1">
    <citation type="journal article" date="2024" name="Gigascience">
        <title>Chromosome-level genome of the poultry shaft louse Menopon gallinae provides insight into the host-switching and adaptive evolution of parasitic lice.</title>
        <authorList>
            <person name="Xu Y."/>
            <person name="Ma L."/>
            <person name="Liu S."/>
            <person name="Liang Y."/>
            <person name="Liu Q."/>
            <person name="He Z."/>
            <person name="Tian L."/>
            <person name="Duan Y."/>
            <person name="Cai W."/>
            <person name="Li H."/>
            <person name="Song F."/>
        </authorList>
    </citation>
    <scope>NUCLEOTIDE SEQUENCE</scope>
    <source>
        <strain evidence="8">Cailab_2023a</strain>
    </source>
</reference>
<accession>A0AAW2H749</accession>
<dbReference type="InterPro" id="IPR029751">
    <property type="entry name" value="Ribosomal_L25_dom"/>
</dbReference>
<protein>
    <recommendedName>
        <fullName evidence="9">50S ribosomal protein L25</fullName>
    </recommendedName>
</protein>
<dbReference type="GO" id="GO:0006412">
    <property type="term" value="P:translation"/>
    <property type="evidence" value="ECO:0007669"/>
    <property type="project" value="InterPro"/>
</dbReference>
<dbReference type="Gene3D" id="2.40.240.10">
    <property type="entry name" value="Ribosomal Protein L25, Chain P"/>
    <property type="match status" value="1"/>
</dbReference>
<dbReference type="Gene3D" id="2.170.120.20">
    <property type="entry name" value="Ribosomal protein L25, beta domain"/>
    <property type="match status" value="1"/>
</dbReference>
<sequence length="260" mass="30042">MRRGIRYINDYSKLEDVSIEVLNGTNKTGLAKKVGEAMEYQGYRVLRIARIRVAVIVLRIWTNWLIDRFVNLIRCKELFLDMEQLWVRTREITNKRMNRRLRKEGKVPAVVYGVGGVHHLLVDAREFKKKFTRYTNNTVLFLVDCEEKKERCVFVQDMQCDLVKGTITHLDFLEVDKDKPLIRQIPLLLTGAAPGVKEGGSLFQLLKEITIKAAPVHIPENMQICISHLNIGDSIKIKDLSLPAEVEVLHKEDQEIVHVK</sequence>